<feature type="transmembrane region" description="Helical" evidence="1">
    <location>
        <begin position="224"/>
        <end position="242"/>
    </location>
</feature>
<evidence type="ECO:0000256" key="1">
    <source>
        <dbReference type="SAM" id="Phobius"/>
    </source>
</evidence>
<feature type="transmembrane region" description="Helical" evidence="1">
    <location>
        <begin position="59"/>
        <end position="80"/>
    </location>
</feature>
<accession>A0ABS5E9Y0</accession>
<proteinExistence type="predicted"/>
<evidence type="ECO:0000313" key="2">
    <source>
        <dbReference type="EMBL" id="MBR0560717.1"/>
    </source>
</evidence>
<dbReference type="RefSeq" id="WP_211683381.1">
    <property type="nucleotide sequence ID" value="NZ_JAGRQH010000016.1"/>
</dbReference>
<evidence type="ECO:0000313" key="3">
    <source>
        <dbReference type="Proteomes" id="UP000677812"/>
    </source>
</evidence>
<dbReference type="EMBL" id="JAGRQH010000016">
    <property type="protein sequence ID" value="MBR0560717.1"/>
    <property type="molecule type" value="Genomic_DNA"/>
</dbReference>
<keyword evidence="3" id="KW-1185">Reference proteome</keyword>
<evidence type="ECO:0008006" key="4">
    <source>
        <dbReference type="Google" id="ProtNLM"/>
    </source>
</evidence>
<feature type="transmembrane region" description="Helical" evidence="1">
    <location>
        <begin position="25"/>
        <end position="47"/>
    </location>
</feature>
<comment type="caution">
    <text evidence="2">The sequence shown here is derived from an EMBL/GenBank/DDBJ whole genome shotgun (WGS) entry which is preliminary data.</text>
</comment>
<reference evidence="2 3" key="1">
    <citation type="submission" date="2021-04" db="EMBL/GenBank/DDBJ databases">
        <title>The complete genome sequence of Neokomagataea sp. TBRC 2177.</title>
        <authorList>
            <person name="Charoenyingcharoen P."/>
            <person name="Yukphan P."/>
        </authorList>
    </citation>
    <scope>NUCLEOTIDE SEQUENCE [LARGE SCALE GENOMIC DNA]</scope>
    <source>
        <strain evidence="2 3">TBRC 2177</strain>
    </source>
</reference>
<gene>
    <name evidence="2" type="ORF">KB213_11720</name>
</gene>
<organism evidence="2 3">
    <name type="scientific">Neokomagataea anthophila</name>
    <dbReference type="NCBI Taxonomy" id="2826925"/>
    <lineage>
        <taxon>Bacteria</taxon>
        <taxon>Pseudomonadati</taxon>
        <taxon>Pseudomonadota</taxon>
        <taxon>Alphaproteobacteria</taxon>
        <taxon>Acetobacterales</taxon>
        <taxon>Acetobacteraceae</taxon>
        <taxon>Neokomagataea</taxon>
    </lineage>
</organism>
<keyword evidence="1" id="KW-0472">Membrane</keyword>
<feature type="transmembrane region" description="Helical" evidence="1">
    <location>
        <begin position="254"/>
        <end position="274"/>
    </location>
</feature>
<sequence length="349" mass="37857">MTDLNVETLVDDKTRLVAHKWRTRIAGRTMAALALFYLVTNSILVTILSRPISSLQEFFVLLGLACLWAGVGSALLSWGWKTLPDGYASSKKRLLSAGGFTGIVVHTVLIAIVHAVIQGAAVIVVERTELRQLHVLYGYADSTSSDTLSVVHNGINADTNPAARMLLTFVPLLDLPHAVNGPTSVALNDLWPLLHPVDAQIKNCIISGNCRTYNIQIVTARARAILLIFAGIGMAIGFYNFLKALLLWQRPLLPMRRTIATSGTIAIIAFLPFLPTTDPLTRTTMAVFTATTAEYGGILTPFGLAVQTAAAETRLASFFGPIDRLIPDLPPQLAIHVTTAFLQILGWHK</sequence>
<feature type="transmembrane region" description="Helical" evidence="1">
    <location>
        <begin position="100"/>
        <end position="125"/>
    </location>
</feature>
<name>A0ABS5E9Y0_9PROT</name>
<dbReference type="Proteomes" id="UP000677812">
    <property type="component" value="Unassembled WGS sequence"/>
</dbReference>
<protein>
    <recommendedName>
        <fullName evidence="4">Transmembrane protein</fullName>
    </recommendedName>
</protein>
<keyword evidence="1" id="KW-1133">Transmembrane helix</keyword>
<keyword evidence="1" id="KW-0812">Transmembrane</keyword>